<dbReference type="Proteomes" id="UP000199034">
    <property type="component" value="Unassembled WGS sequence"/>
</dbReference>
<evidence type="ECO:0000313" key="1">
    <source>
        <dbReference type="EMBL" id="SDD02382.1"/>
    </source>
</evidence>
<dbReference type="InterPro" id="IPR027417">
    <property type="entry name" value="P-loop_NTPase"/>
</dbReference>
<accession>A0A1G6RCL1</accession>
<dbReference type="Gene3D" id="3.40.50.300">
    <property type="entry name" value="P-loop containing nucleotide triphosphate hydrolases"/>
    <property type="match status" value="1"/>
</dbReference>
<dbReference type="AlphaFoldDB" id="A0A1G6RCL1"/>
<dbReference type="Pfam" id="PF03567">
    <property type="entry name" value="Sulfotransfer_2"/>
    <property type="match status" value="1"/>
</dbReference>
<dbReference type="InterPro" id="IPR005331">
    <property type="entry name" value="Sulfotransferase"/>
</dbReference>
<keyword evidence="2" id="KW-1185">Reference proteome</keyword>
<name>A0A1G6RCL1_9ACTN</name>
<dbReference type="RefSeq" id="WP_090855205.1">
    <property type="nucleotide sequence ID" value="NZ_FMZM01000005.1"/>
</dbReference>
<dbReference type="OrthoDB" id="288532at2"/>
<gene>
    <name evidence="1" type="ORF">SAMN05421872_105238</name>
</gene>
<dbReference type="GO" id="GO:0008146">
    <property type="term" value="F:sulfotransferase activity"/>
    <property type="evidence" value="ECO:0007669"/>
    <property type="project" value="InterPro"/>
</dbReference>
<reference evidence="1 2" key="1">
    <citation type="submission" date="2016-10" db="EMBL/GenBank/DDBJ databases">
        <authorList>
            <person name="de Groot N.N."/>
        </authorList>
    </citation>
    <scope>NUCLEOTIDE SEQUENCE [LARGE SCALE GENOMIC DNA]</scope>
    <source>
        <strain evidence="1 2">CGMCC 4.6858</strain>
    </source>
</reference>
<proteinExistence type="predicted"/>
<dbReference type="GO" id="GO:0016020">
    <property type="term" value="C:membrane"/>
    <property type="evidence" value="ECO:0007669"/>
    <property type="project" value="InterPro"/>
</dbReference>
<sequence length="223" mass="25402">MPVFLKDGRSVLFVHIPKTGGTSLEKLFTRSGWAMEGRVTPNTDADLYRKLRCSPQHFHLALLEQVFRLDRFDLVFLVARDPVARFRSEYVMRNSSSHFQPPSKQPDGTISTEPGPVAQFWDWAMARYDLDPYTLDNHLRPQSEFLVPGAEVYRMEDGLESVAADLNDRFDLGLEGDLPHALRSRRLAGVRSSDVSVSPALLERIGDFYRTDYERFGYALSAT</sequence>
<organism evidence="1 2">
    <name type="scientific">Nocardioides lianchengensis</name>
    <dbReference type="NCBI Taxonomy" id="1045774"/>
    <lineage>
        <taxon>Bacteria</taxon>
        <taxon>Bacillati</taxon>
        <taxon>Actinomycetota</taxon>
        <taxon>Actinomycetes</taxon>
        <taxon>Propionibacteriales</taxon>
        <taxon>Nocardioidaceae</taxon>
        <taxon>Nocardioides</taxon>
    </lineage>
</organism>
<evidence type="ECO:0000313" key="2">
    <source>
        <dbReference type="Proteomes" id="UP000199034"/>
    </source>
</evidence>
<dbReference type="SUPFAM" id="SSF52540">
    <property type="entry name" value="P-loop containing nucleoside triphosphate hydrolases"/>
    <property type="match status" value="1"/>
</dbReference>
<keyword evidence="1" id="KW-0808">Transferase</keyword>
<dbReference type="STRING" id="1045774.SAMN05421872_105238"/>
<dbReference type="EMBL" id="FMZM01000005">
    <property type="protein sequence ID" value="SDD02382.1"/>
    <property type="molecule type" value="Genomic_DNA"/>
</dbReference>
<protein>
    <submittedName>
        <fullName evidence="1">Sulfotransferase family protein</fullName>
    </submittedName>
</protein>